<organism evidence="1">
    <name type="scientific">uncultured Caudovirales phage</name>
    <dbReference type="NCBI Taxonomy" id="2100421"/>
    <lineage>
        <taxon>Viruses</taxon>
        <taxon>Duplodnaviria</taxon>
        <taxon>Heunggongvirae</taxon>
        <taxon>Uroviricota</taxon>
        <taxon>Caudoviricetes</taxon>
        <taxon>Peduoviridae</taxon>
        <taxon>Maltschvirus</taxon>
        <taxon>Maltschvirus maltsch</taxon>
    </lineage>
</organism>
<proteinExistence type="predicted"/>
<accession>A0A6J5N9A5</accession>
<protein>
    <submittedName>
        <fullName evidence="1">Uncharacterized protein</fullName>
    </submittedName>
</protein>
<evidence type="ECO:0000313" key="1">
    <source>
        <dbReference type="EMBL" id="CAB4152219.1"/>
    </source>
</evidence>
<feature type="non-terminal residue" evidence="1">
    <location>
        <position position="176"/>
    </location>
</feature>
<sequence>MSDINDVSPASLNNWLFLFKDMTWKDINVFQWQQITDLFTKESKDLTDLDMAVKATAIVMGLTEHQIDSLPIDKLKPLLEQVSFLHMEIKPDPAKYIKANGKRYKCIYDIRKMPAARYIEAKYFSDDTNGNLHKLAACMVIPQKRNWLGRWVDDKYDASRHSEYANDMLSAPIVNV</sequence>
<dbReference type="EMBL" id="LR796575">
    <property type="protein sequence ID" value="CAB4152219.1"/>
    <property type="molecule type" value="Genomic_DNA"/>
</dbReference>
<gene>
    <name evidence="1" type="ORF">UFOVP617_1</name>
</gene>
<name>A0A6J5N9A5_9CAUD</name>
<reference evidence="1" key="1">
    <citation type="submission" date="2020-04" db="EMBL/GenBank/DDBJ databases">
        <authorList>
            <person name="Chiriac C."/>
            <person name="Salcher M."/>
            <person name="Ghai R."/>
            <person name="Kavagutti S V."/>
        </authorList>
    </citation>
    <scope>NUCLEOTIDE SEQUENCE</scope>
</reference>